<keyword evidence="1" id="KW-0560">Oxidoreductase</keyword>
<evidence type="ECO:0000256" key="1">
    <source>
        <dbReference type="ARBA" id="ARBA00023002"/>
    </source>
</evidence>
<dbReference type="KEGG" id="pbj:VN24_22110"/>
<sequence>MEKRKEEVAYAVALEQGKPYNTEALGEVTRAVEGFANASEHIKWFETSVINVKDPTKRVFSIRQPKGVYGVITPWNFPINIPVEYIAPALAAGNAVVWLPAPSVSYSAWKLMECIIDADLPSGAVNFITGPGSEAGDGIVIHPEVNGIGFTGSTKTGNIISQRGAGKHMILELGGNGPTIIADDAELNEQNLTAIASSCFSNAGQICTAAGRIIVHQAREYEVVSFLARYAQSLIVGESFDQKINMGPMHNEDNCSKLDTHIADAVNRGAEVVFGGRRLENFKTRLFYQPTVLRNVHPDSLANCEESFGPLAPVVSFSNDRELKEIVSKSSLGLSSAIFTSNINKAFNLAESMKTGIVNINDRSNYWELHIPFGGISGGSSGRGRLGGMKVLEEMTDLKTITFTIQN</sequence>
<proteinExistence type="predicted"/>
<dbReference type="STRING" id="1126833.VN24_22110"/>
<accession>A0A0D5NRL7</accession>
<dbReference type="AlphaFoldDB" id="A0A0D5NRL7"/>
<dbReference type="CDD" id="cd07078">
    <property type="entry name" value="ALDH"/>
    <property type="match status" value="1"/>
</dbReference>
<dbReference type="Proteomes" id="UP000032633">
    <property type="component" value="Chromosome"/>
</dbReference>
<dbReference type="InterPro" id="IPR016162">
    <property type="entry name" value="Ald_DH_N"/>
</dbReference>
<dbReference type="InterPro" id="IPR050740">
    <property type="entry name" value="Aldehyde_DH_Superfamily"/>
</dbReference>
<dbReference type="PANTHER" id="PTHR43353:SF5">
    <property type="entry name" value="SUCCINATE-SEMIALDEHYDE DEHYDROGENASE, MITOCHONDRIAL"/>
    <property type="match status" value="1"/>
</dbReference>
<dbReference type="Pfam" id="PF00171">
    <property type="entry name" value="Aldedh"/>
    <property type="match status" value="1"/>
</dbReference>
<reference evidence="3 4" key="1">
    <citation type="journal article" date="2015" name="J. Biotechnol.">
        <title>Complete genome sequence of Paenibacillus beijingensis 7188(T) (=DSM 24997(T)), a novel rhizobacterium from jujube garden soil.</title>
        <authorList>
            <person name="Kwak Y."/>
            <person name="Shin J.H."/>
        </authorList>
    </citation>
    <scope>NUCLEOTIDE SEQUENCE [LARGE SCALE GENOMIC DNA]</scope>
    <source>
        <strain evidence="3 4">DSM 24997</strain>
    </source>
</reference>
<evidence type="ECO:0000313" key="4">
    <source>
        <dbReference type="Proteomes" id="UP000032633"/>
    </source>
</evidence>
<evidence type="ECO:0000313" key="3">
    <source>
        <dbReference type="EMBL" id="AJY77936.1"/>
    </source>
</evidence>
<reference evidence="4" key="2">
    <citation type="submission" date="2015-03" db="EMBL/GenBank/DDBJ databases">
        <title>Genome sequence of Paenibacillus beijingensis strain DSM 24997T.</title>
        <authorList>
            <person name="Kwak Y."/>
            <person name="Shin J.-H."/>
        </authorList>
    </citation>
    <scope>NUCLEOTIDE SEQUENCE [LARGE SCALE GENOMIC DNA]</scope>
    <source>
        <strain evidence="4">DSM 24997</strain>
    </source>
</reference>
<dbReference type="PANTHER" id="PTHR43353">
    <property type="entry name" value="SUCCINATE-SEMIALDEHYDE DEHYDROGENASE, MITOCHONDRIAL"/>
    <property type="match status" value="1"/>
</dbReference>
<dbReference type="PATRIC" id="fig|1126833.4.peg.4858"/>
<dbReference type="GO" id="GO:0016620">
    <property type="term" value="F:oxidoreductase activity, acting on the aldehyde or oxo group of donors, NAD or NADP as acceptor"/>
    <property type="evidence" value="ECO:0007669"/>
    <property type="project" value="InterPro"/>
</dbReference>
<dbReference type="Gene3D" id="3.40.605.10">
    <property type="entry name" value="Aldehyde Dehydrogenase, Chain A, domain 1"/>
    <property type="match status" value="1"/>
</dbReference>
<dbReference type="EMBL" id="CP011058">
    <property type="protein sequence ID" value="AJY77936.1"/>
    <property type="molecule type" value="Genomic_DNA"/>
</dbReference>
<gene>
    <name evidence="3" type="ORF">VN24_22110</name>
</gene>
<dbReference type="Gene3D" id="3.40.309.10">
    <property type="entry name" value="Aldehyde Dehydrogenase, Chain A, domain 2"/>
    <property type="match status" value="1"/>
</dbReference>
<evidence type="ECO:0000259" key="2">
    <source>
        <dbReference type="Pfam" id="PF00171"/>
    </source>
</evidence>
<organism evidence="3 4">
    <name type="scientific">Paenibacillus beijingensis</name>
    <dbReference type="NCBI Taxonomy" id="1126833"/>
    <lineage>
        <taxon>Bacteria</taxon>
        <taxon>Bacillati</taxon>
        <taxon>Bacillota</taxon>
        <taxon>Bacilli</taxon>
        <taxon>Bacillales</taxon>
        <taxon>Paenibacillaceae</taxon>
        <taxon>Paenibacillus</taxon>
    </lineage>
</organism>
<feature type="domain" description="Aldehyde dehydrogenase" evidence="2">
    <location>
        <begin position="1"/>
        <end position="401"/>
    </location>
</feature>
<keyword evidence="4" id="KW-1185">Reference proteome</keyword>
<dbReference type="InterPro" id="IPR016160">
    <property type="entry name" value="Ald_DH_CS_CYS"/>
</dbReference>
<dbReference type="InterPro" id="IPR015590">
    <property type="entry name" value="Aldehyde_DH_dom"/>
</dbReference>
<dbReference type="InterPro" id="IPR016161">
    <property type="entry name" value="Ald_DH/histidinol_DH"/>
</dbReference>
<name>A0A0D5NRL7_9BACL</name>
<dbReference type="HOGENOM" id="CLU_005391_1_0_9"/>
<dbReference type="InterPro" id="IPR016163">
    <property type="entry name" value="Ald_DH_C"/>
</dbReference>
<dbReference type="PROSITE" id="PS00070">
    <property type="entry name" value="ALDEHYDE_DEHYDR_CYS"/>
    <property type="match status" value="1"/>
</dbReference>
<dbReference type="SUPFAM" id="SSF53720">
    <property type="entry name" value="ALDH-like"/>
    <property type="match status" value="1"/>
</dbReference>
<protein>
    <submittedName>
        <fullName evidence="3">Succinate-semialdehyde dehydrogenase</fullName>
    </submittedName>
</protein>